<dbReference type="PANTHER" id="PTHR34301">
    <property type="entry name" value="DNA-BINDING PROTEIN-RELATED"/>
    <property type="match status" value="1"/>
</dbReference>
<dbReference type="SUPFAM" id="SSF52540">
    <property type="entry name" value="P-loop containing nucleoside triphosphate hydrolases"/>
    <property type="match status" value="1"/>
</dbReference>
<dbReference type="AlphaFoldDB" id="A0A256LEK7"/>
<evidence type="ECO:0000313" key="4">
    <source>
        <dbReference type="Proteomes" id="UP000216316"/>
    </source>
</evidence>
<dbReference type="Gene3D" id="3.40.50.300">
    <property type="entry name" value="P-loop containing nucleotide triphosphate hydrolases"/>
    <property type="match status" value="1"/>
</dbReference>
<dbReference type="InterPro" id="IPR027417">
    <property type="entry name" value="P-loop_NTPase"/>
</dbReference>
<keyword evidence="4" id="KW-1185">Reference proteome</keyword>
<evidence type="ECO:0008006" key="5">
    <source>
        <dbReference type="Google" id="ProtNLM"/>
    </source>
</evidence>
<dbReference type="EMBL" id="NGNV01000044">
    <property type="protein sequence ID" value="OYR87387.1"/>
    <property type="molecule type" value="Genomic_DNA"/>
</dbReference>
<dbReference type="RefSeq" id="WP_057719165.1">
    <property type="nucleotide sequence ID" value="NZ_CAJUTI010000003.1"/>
</dbReference>
<gene>
    <name evidence="1" type="ORF">CBF53_08025</name>
    <name evidence="2" type="ORF">CBF70_07465</name>
</gene>
<dbReference type="Proteomes" id="UP000215828">
    <property type="component" value="Unassembled WGS sequence"/>
</dbReference>
<sequence length="372" mass="42888">MVQENEVLKNPFMPSFGRIPPMVLDQQTIMNNYIFHLNLGDAKYQTSLVYGVRGSGKTVFLLNVQRNYEKEKNHYFVRLNLGQGNLLFQLLSSLQQISGIDWKEVLKSIQGINLFGNGMSFKSVEDIGIINYSDVLKHILVKLKKRGISILVGIDEIEVSDDVRAFASVYQTLIGDDLDISLIMTGLPSRISDLQHEKTLTFLLRSNRIYLKPLDKMSVEDNFTMAFKRGNKTISPLVMKRLIEGVKGYAYAFQTIGYYAWEESKDDINNQVANEVIDLSKSDLYQNAYEKLYTEISSTDRKFLDIMAQYPSSIVPISYIVDELKKSKNYISVYRARLLDDQLIYAPERGYVSFTLPFFSDFIRWYKENHLI</sequence>
<reference evidence="1" key="2">
    <citation type="submission" date="2017-05" db="EMBL/GenBank/DDBJ databases">
        <authorList>
            <person name="Lin X.B."/>
            <person name="Stothard P."/>
            <person name="Tasseva G."/>
            <person name="Walter J."/>
        </authorList>
    </citation>
    <scope>NUCLEOTIDE SEQUENCE</scope>
    <source>
        <strain evidence="1">609u</strain>
    </source>
</reference>
<accession>A0A256LEK7</accession>
<evidence type="ECO:0000313" key="2">
    <source>
        <dbReference type="EMBL" id="OYR91007.1"/>
    </source>
</evidence>
<dbReference type="EMBL" id="NGNX01000033">
    <property type="protein sequence ID" value="OYR91007.1"/>
    <property type="molecule type" value="Genomic_DNA"/>
</dbReference>
<name>A0A256LEK7_9LACO</name>
<comment type="caution">
    <text evidence="2">The sequence shown here is derived from an EMBL/GenBank/DDBJ whole genome shotgun (WGS) entry which is preliminary data.</text>
</comment>
<reference evidence="2 3" key="1">
    <citation type="submission" date="2017-04" db="EMBL/GenBank/DDBJ databases">
        <authorList>
            <person name="Afonso C.L."/>
            <person name="Miller P.J."/>
            <person name="Scott M.A."/>
            <person name="Spackman E."/>
            <person name="Goraichik I."/>
            <person name="Dimitrov K.M."/>
            <person name="Suarez D.L."/>
            <person name="Swayne D.E."/>
        </authorList>
    </citation>
    <scope>NUCLEOTIDE SEQUENCE [LARGE SCALE GENOMIC DNA]</scope>
    <source>
        <strain evidence="2 3">609q</strain>
    </source>
</reference>
<organism evidence="2 3">
    <name type="scientific">Lactobacillus taiwanensis</name>
    <dbReference type="NCBI Taxonomy" id="508451"/>
    <lineage>
        <taxon>Bacteria</taxon>
        <taxon>Bacillati</taxon>
        <taxon>Bacillota</taxon>
        <taxon>Bacilli</taxon>
        <taxon>Lactobacillales</taxon>
        <taxon>Lactobacillaceae</taxon>
        <taxon>Lactobacillus</taxon>
    </lineage>
</organism>
<evidence type="ECO:0000313" key="1">
    <source>
        <dbReference type="EMBL" id="OYR87387.1"/>
    </source>
</evidence>
<protein>
    <recommendedName>
        <fullName evidence="5">ATP-binding protein</fullName>
    </recommendedName>
</protein>
<evidence type="ECO:0000313" key="3">
    <source>
        <dbReference type="Proteomes" id="UP000215828"/>
    </source>
</evidence>
<dbReference type="Proteomes" id="UP000216316">
    <property type="component" value="Unassembled WGS sequence"/>
</dbReference>
<reference evidence="3 4" key="3">
    <citation type="submission" date="2017-09" db="EMBL/GenBank/DDBJ databases">
        <title>Tripartite evolution among Lactobacillus johnsonii, Lactobacillus taiwanensis, Lactobacillus reuteri and their rodent host.</title>
        <authorList>
            <person name="Wang T."/>
            <person name="Knowles S."/>
            <person name="Cheng C."/>
        </authorList>
    </citation>
    <scope>NUCLEOTIDE SEQUENCE [LARGE SCALE GENOMIC DNA]</scope>
    <source>
        <strain evidence="2 3">609q</strain>
        <strain evidence="1 4">609u</strain>
    </source>
</reference>
<dbReference type="PANTHER" id="PTHR34301:SF8">
    <property type="entry name" value="ATPASE DOMAIN-CONTAINING PROTEIN"/>
    <property type="match status" value="1"/>
</dbReference>
<proteinExistence type="predicted"/>